<reference evidence="3" key="1">
    <citation type="submission" date="2016-06" db="EMBL/GenBank/DDBJ databases">
        <authorList>
            <person name="Varghese N."/>
        </authorList>
    </citation>
    <scope>NUCLEOTIDE SEQUENCE [LARGE SCALE GENOMIC DNA]</scope>
    <source>
        <strain evidence="3">DSM 45344</strain>
    </source>
</reference>
<sequence>MLSAVRAKEAPDGQLRVMPWWLVLLGLLLAALLGWLVLDWLLGEADRATQPDTRATLRVDAIRTGLTVVAGTGGGLALLLAARRQWIGERAQRHQEAVAARDQEHRERVQAHTEAVTAAAERHQERLAAAAEHDAGERRLTELYTRAVELLGSDSAAVRLGGLHALERLGQDHPAQRPTIMAVLCAYLRMPSADGEPRETEVRRSAQRVLTRHLRAGDPAHWPGTVLDLSGARLDGFDASGCELVDADFSGAVFTGATTFAGATVRGRLRLVDAVLADAALDDLAGDGEVALDGARFAGRASFDRARFTGGLSCRRAAFTERASFHGAGFDRPTSFDATHFDDGATFTEAAFAGGLSMEHTEFAGPADFRGTRFADMALFRWTVFAAEAWFERAHFAGAANFGRVRFQGPASFEGARLHRPPQVDQARATAGVAHVWPEGTTVRRLDDEWLVLVDR</sequence>
<dbReference type="STRING" id="307121.GA0070620_6203"/>
<dbReference type="SUPFAM" id="SSF141571">
    <property type="entry name" value="Pentapeptide repeat-like"/>
    <property type="match status" value="1"/>
</dbReference>
<dbReference type="InterPro" id="IPR001646">
    <property type="entry name" value="5peptide_repeat"/>
</dbReference>
<dbReference type="Proteomes" id="UP000199393">
    <property type="component" value="Chromosome I"/>
</dbReference>
<feature type="transmembrane region" description="Helical" evidence="1">
    <location>
        <begin position="20"/>
        <end position="42"/>
    </location>
</feature>
<keyword evidence="1" id="KW-0472">Membrane</keyword>
<keyword evidence="1" id="KW-1133">Transmembrane helix</keyword>
<dbReference type="Pfam" id="PF13576">
    <property type="entry name" value="Pentapeptide_3"/>
    <property type="match status" value="2"/>
</dbReference>
<dbReference type="Gene3D" id="2.160.20.80">
    <property type="entry name" value="E3 ubiquitin-protein ligase SopA"/>
    <property type="match status" value="1"/>
</dbReference>
<proteinExistence type="predicted"/>
<keyword evidence="1" id="KW-0812">Transmembrane</keyword>
<keyword evidence="3" id="KW-1185">Reference proteome</keyword>
<feature type="transmembrane region" description="Helical" evidence="1">
    <location>
        <begin position="62"/>
        <end position="82"/>
    </location>
</feature>
<dbReference type="EMBL" id="LT598496">
    <property type="protein sequence ID" value="SBV30605.1"/>
    <property type="molecule type" value="Genomic_DNA"/>
</dbReference>
<accession>A0A1C3NDD9</accession>
<dbReference type="RefSeq" id="WP_091596876.1">
    <property type="nucleotide sequence ID" value="NZ_JBHRWG010000002.1"/>
</dbReference>
<evidence type="ECO:0000256" key="1">
    <source>
        <dbReference type="SAM" id="Phobius"/>
    </source>
</evidence>
<evidence type="ECO:0000313" key="2">
    <source>
        <dbReference type="EMBL" id="SBV30605.1"/>
    </source>
</evidence>
<gene>
    <name evidence="2" type="ORF">GA0070620_6203</name>
</gene>
<protein>
    <submittedName>
        <fullName evidence="2">Pentapeptide repeat-containing protein</fullName>
    </submittedName>
</protein>
<dbReference type="AlphaFoldDB" id="A0A1C3NDD9"/>
<dbReference type="OrthoDB" id="8440251at2"/>
<name>A0A1C3NDD9_9ACTN</name>
<dbReference type="PATRIC" id="fig|307121.4.peg.6320"/>
<evidence type="ECO:0000313" key="3">
    <source>
        <dbReference type="Proteomes" id="UP000199393"/>
    </source>
</evidence>
<dbReference type="Pfam" id="PF00805">
    <property type="entry name" value="Pentapeptide"/>
    <property type="match status" value="1"/>
</dbReference>
<organism evidence="2 3">
    <name type="scientific">Micromonospora krabiensis</name>
    <dbReference type="NCBI Taxonomy" id="307121"/>
    <lineage>
        <taxon>Bacteria</taxon>
        <taxon>Bacillati</taxon>
        <taxon>Actinomycetota</taxon>
        <taxon>Actinomycetes</taxon>
        <taxon>Micromonosporales</taxon>
        <taxon>Micromonosporaceae</taxon>
        <taxon>Micromonospora</taxon>
    </lineage>
</organism>